<evidence type="ECO:0008006" key="3">
    <source>
        <dbReference type="Google" id="ProtNLM"/>
    </source>
</evidence>
<reference evidence="2" key="2">
    <citation type="submission" date="2025-08" db="UniProtKB">
        <authorList>
            <consortium name="RefSeq"/>
        </authorList>
    </citation>
    <scope>IDENTIFICATION</scope>
</reference>
<dbReference type="OrthoDB" id="1931687at2759"/>
<dbReference type="AlphaFoldDB" id="A0A1U8LTS4"/>
<proteinExistence type="predicted"/>
<keyword evidence="1" id="KW-1185">Reference proteome</keyword>
<organism evidence="1 2">
    <name type="scientific">Gossypium hirsutum</name>
    <name type="common">Upland cotton</name>
    <name type="synonym">Gossypium mexicanum</name>
    <dbReference type="NCBI Taxonomy" id="3635"/>
    <lineage>
        <taxon>Eukaryota</taxon>
        <taxon>Viridiplantae</taxon>
        <taxon>Streptophyta</taxon>
        <taxon>Embryophyta</taxon>
        <taxon>Tracheophyta</taxon>
        <taxon>Spermatophyta</taxon>
        <taxon>Magnoliopsida</taxon>
        <taxon>eudicotyledons</taxon>
        <taxon>Gunneridae</taxon>
        <taxon>Pentapetalae</taxon>
        <taxon>rosids</taxon>
        <taxon>malvids</taxon>
        <taxon>Malvales</taxon>
        <taxon>Malvaceae</taxon>
        <taxon>Malvoideae</taxon>
        <taxon>Gossypium</taxon>
    </lineage>
</organism>
<dbReference type="STRING" id="3635.A0A1U8LTS4"/>
<dbReference type="PaxDb" id="3635-A0A1U8LTS4"/>
<evidence type="ECO:0000313" key="2">
    <source>
        <dbReference type="RefSeq" id="XP_016716634.1"/>
    </source>
</evidence>
<dbReference type="RefSeq" id="XP_016716634.1">
    <property type="nucleotide sequence ID" value="XM_016861145.1"/>
</dbReference>
<dbReference type="Proteomes" id="UP000818029">
    <property type="component" value="Chromosome A08"/>
</dbReference>
<protein>
    <recommendedName>
        <fullName evidence="3">DUF4219 domain-containing protein</fullName>
    </recommendedName>
</protein>
<reference evidence="1" key="1">
    <citation type="journal article" date="2020" name="Nat. Genet.">
        <title>Genomic diversifications of five Gossypium allopolyploid species and their impact on cotton improvement.</title>
        <authorList>
            <person name="Chen Z.J."/>
            <person name="Sreedasyam A."/>
            <person name="Ando A."/>
            <person name="Song Q."/>
            <person name="De Santiago L.M."/>
            <person name="Hulse-Kemp A.M."/>
            <person name="Ding M."/>
            <person name="Ye W."/>
            <person name="Kirkbride R.C."/>
            <person name="Jenkins J."/>
            <person name="Plott C."/>
            <person name="Lovell J."/>
            <person name="Lin Y.M."/>
            <person name="Vaughn R."/>
            <person name="Liu B."/>
            <person name="Simpson S."/>
            <person name="Scheffler B.E."/>
            <person name="Wen L."/>
            <person name="Saski C.A."/>
            <person name="Grover C.E."/>
            <person name="Hu G."/>
            <person name="Conover J.L."/>
            <person name="Carlson J.W."/>
            <person name="Shu S."/>
            <person name="Boston L.B."/>
            <person name="Williams M."/>
            <person name="Peterson D.G."/>
            <person name="McGee K."/>
            <person name="Jones D.C."/>
            <person name="Wendel J.F."/>
            <person name="Stelly D.M."/>
            <person name="Grimwood J."/>
            <person name="Schmutz J."/>
        </authorList>
    </citation>
    <scope>NUCLEOTIDE SEQUENCE [LARGE SCALE GENOMIC DNA]</scope>
    <source>
        <strain evidence="1">cv. TM-1</strain>
    </source>
</reference>
<dbReference type="KEGG" id="ghi:107929655"/>
<dbReference type="GeneID" id="107929655"/>
<dbReference type="Pfam" id="PF14223">
    <property type="entry name" value="Retrotran_gag_2"/>
    <property type="match status" value="1"/>
</dbReference>
<dbReference type="PANTHER" id="PTHR35317:SF24">
    <property type="entry name" value="RETROVIRUS-RELATED POL POLYPROTEIN FROM TRANSPOSON TNT 1-94"/>
    <property type="match status" value="1"/>
</dbReference>
<sequence length="215" mass="25156">MESRPSNLSILAPPVFDGENYQAWVVKMQAYIEGCDYWEVVEEDYDVTPLPNNPTMNQIKMHNERTTRKSKEKSYLYASVSPAIFNRIMAFGSAKEIWDYLKAEYQGDERIKSMKVLNLIRKFERLQMKESESIKEYLDKLIYIANKVRVLGTDLSDSRLVQKILVFVPKKYEATITSFENTKDLTQLRVVEFISTLQTRAEEANEAGRKHRKKH</sequence>
<accession>A0A1U8LTS4</accession>
<name>A0A1U8LTS4_GOSHI</name>
<dbReference type="PANTHER" id="PTHR35317">
    <property type="entry name" value="OS04G0629600 PROTEIN"/>
    <property type="match status" value="1"/>
</dbReference>
<gene>
    <name evidence="2" type="primary">LOC107929655</name>
</gene>
<evidence type="ECO:0000313" key="1">
    <source>
        <dbReference type="Proteomes" id="UP000818029"/>
    </source>
</evidence>